<evidence type="ECO:0000313" key="3">
    <source>
        <dbReference type="Proteomes" id="UP000887013"/>
    </source>
</evidence>
<organism evidence="2 3">
    <name type="scientific">Nephila pilipes</name>
    <name type="common">Giant wood spider</name>
    <name type="synonym">Nephila maculata</name>
    <dbReference type="NCBI Taxonomy" id="299642"/>
    <lineage>
        <taxon>Eukaryota</taxon>
        <taxon>Metazoa</taxon>
        <taxon>Ecdysozoa</taxon>
        <taxon>Arthropoda</taxon>
        <taxon>Chelicerata</taxon>
        <taxon>Arachnida</taxon>
        <taxon>Araneae</taxon>
        <taxon>Araneomorphae</taxon>
        <taxon>Entelegynae</taxon>
        <taxon>Araneoidea</taxon>
        <taxon>Nephilidae</taxon>
        <taxon>Nephila</taxon>
    </lineage>
</organism>
<feature type="region of interest" description="Disordered" evidence="1">
    <location>
        <begin position="49"/>
        <end position="84"/>
    </location>
</feature>
<evidence type="ECO:0000256" key="1">
    <source>
        <dbReference type="SAM" id="MobiDB-lite"/>
    </source>
</evidence>
<protein>
    <submittedName>
        <fullName evidence="2">Uncharacterized protein</fullName>
    </submittedName>
</protein>
<dbReference type="EMBL" id="BMAW01080200">
    <property type="protein sequence ID" value="GFU18502.1"/>
    <property type="molecule type" value="Genomic_DNA"/>
</dbReference>
<comment type="caution">
    <text evidence="2">The sequence shown here is derived from an EMBL/GenBank/DDBJ whole genome shotgun (WGS) entry which is preliminary data.</text>
</comment>
<sequence>MLYQPPPTVRPTIKVAATKARKQWLIPLTMPSHAMQAHRSKSYRVLKITPPSSKAARKGQKSKFHRWPKLPLPCPSNGNAGKPNKTVTLQTCCLPK</sequence>
<name>A0A8X6UCW8_NEPPI</name>
<accession>A0A8X6UCW8</accession>
<dbReference type="Proteomes" id="UP000887013">
    <property type="component" value="Unassembled WGS sequence"/>
</dbReference>
<proteinExistence type="predicted"/>
<feature type="compositionally biased region" description="Basic residues" evidence="1">
    <location>
        <begin position="55"/>
        <end position="68"/>
    </location>
</feature>
<reference evidence="2" key="1">
    <citation type="submission" date="2020-08" db="EMBL/GenBank/DDBJ databases">
        <title>Multicomponent nature underlies the extraordinary mechanical properties of spider dragline silk.</title>
        <authorList>
            <person name="Kono N."/>
            <person name="Nakamura H."/>
            <person name="Mori M."/>
            <person name="Yoshida Y."/>
            <person name="Ohtoshi R."/>
            <person name="Malay A.D."/>
            <person name="Moran D.A.P."/>
            <person name="Tomita M."/>
            <person name="Numata K."/>
            <person name="Arakawa K."/>
        </authorList>
    </citation>
    <scope>NUCLEOTIDE SEQUENCE</scope>
</reference>
<keyword evidence="3" id="KW-1185">Reference proteome</keyword>
<evidence type="ECO:0000313" key="2">
    <source>
        <dbReference type="EMBL" id="GFU18502.1"/>
    </source>
</evidence>
<gene>
    <name evidence="2" type="ORF">NPIL_688991</name>
</gene>
<dbReference type="AlphaFoldDB" id="A0A8X6UCW8"/>